<dbReference type="SUPFAM" id="SSF53720">
    <property type="entry name" value="ALDH-like"/>
    <property type="match status" value="1"/>
</dbReference>
<dbReference type="InterPro" id="IPR015590">
    <property type="entry name" value="Aldehyde_DH_dom"/>
</dbReference>
<dbReference type="RefSeq" id="WP_346772310.1">
    <property type="nucleotide sequence ID" value="NZ_FXUL01000022.1"/>
</dbReference>
<dbReference type="CDD" id="cd07133">
    <property type="entry name" value="ALDH_CALDH_CalB"/>
    <property type="match status" value="1"/>
</dbReference>
<reference evidence="8 9" key="1">
    <citation type="submission" date="2017-05" db="EMBL/GenBank/DDBJ databases">
        <authorList>
            <person name="Varghese N."/>
            <person name="Submissions S."/>
        </authorList>
    </citation>
    <scope>NUCLEOTIDE SEQUENCE [LARGE SCALE GENOMIC DNA]</scope>
    <source>
        <strain evidence="8 9">DSM 26001</strain>
    </source>
</reference>
<dbReference type="InterPro" id="IPR029510">
    <property type="entry name" value="Ald_DH_CS_GLU"/>
</dbReference>
<evidence type="ECO:0000256" key="3">
    <source>
        <dbReference type="ARBA" id="ARBA00023027"/>
    </source>
</evidence>
<name>A0ABY1QPK6_9BURK</name>
<keyword evidence="2 4" id="KW-0560">Oxidoreductase</keyword>
<dbReference type="EMBL" id="FXUL01000022">
    <property type="protein sequence ID" value="SMP75058.1"/>
    <property type="molecule type" value="Genomic_DNA"/>
</dbReference>
<evidence type="ECO:0000313" key="8">
    <source>
        <dbReference type="EMBL" id="SMP75058.1"/>
    </source>
</evidence>
<evidence type="ECO:0000313" key="9">
    <source>
        <dbReference type="Proteomes" id="UP001158049"/>
    </source>
</evidence>
<dbReference type="InterPro" id="IPR016163">
    <property type="entry name" value="Ald_DH_C"/>
</dbReference>
<comment type="similarity">
    <text evidence="1 4 6">Belongs to the aldehyde dehydrogenase family.</text>
</comment>
<dbReference type="Gene3D" id="3.40.605.10">
    <property type="entry name" value="Aldehyde Dehydrogenase, Chain A, domain 1"/>
    <property type="match status" value="1"/>
</dbReference>
<evidence type="ECO:0000259" key="7">
    <source>
        <dbReference type="Pfam" id="PF00171"/>
    </source>
</evidence>
<dbReference type="InterPro" id="IPR016161">
    <property type="entry name" value="Ald_DH/histidinol_DH"/>
</dbReference>
<dbReference type="InterPro" id="IPR012394">
    <property type="entry name" value="Aldehyde_DH_NAD(P)"/>
</dbReference>
<gene>
    <name evidence="8" type="ORF">SAMN06295970_12227</name>
</gene>
<dbReference type="PANTHER" id="PTHR43570">
    <property type="entry name" value="ALDEHYDE DEHYDROGENASE"/>
    <property type="match status" value="1"/>
</dbReference>
<organism evidence="8 9">
    <name type="scientific">Noviherbaspirillum suwonense</name>
    <dbReference type="NCBI Taxonomy" id="1224511"/>
    <lineage>
        <taxon>Bacteria</taxon>
        <taxon>Pseudomonadati</taxon>
        <taxon>Pseudomonadota</taxon>
        <taxon>Betaproteobacteria</taxon>
        <taxon>Burkholderiales</taxon>
        <taxon>Oxalobacteraceae</taxon>
        <taxon>Noviherbaspirillum</taxon>
    </lineage>
</organism>
<dbReference type="Pfam" id="PF00171">
    <property type="entry name" value="Aldedh"/>
    <property type="match status" value="1"/>
</dbReference>
<dbReference type="PANTHER" id="PTHR43570:SF20">
    <property type="entry name" value="ALDEHYDE DEHYDROGENASE ALDX-RELATED"/>
    <property type="match status" value="1"/>
</dbReference>
<evidence type="ECO:0000256" key="4">
    <source>
        <dbReference type="PIRNR" id="PIRNR036492"/>
    </source>
</evidence>
<accession>A0ABY1QPK6</accession>
<keyword evidence="9" id="KW-1185">Reference proteome</keyword>
<dbReference type="InterPro" id="IPR016162">
    <property type="entry name" value="Ald_DH_N"/>
</dbReference>
<feature type="active site" evidence="5">
    <location>
        <position position="218"/>
    </location>
</feature>
<protein>
    <recommendedName>
        <fullName evidence="4">Aldehyde dehydrogenase</fullName>
    </recommendedName>
</protein>
<evidence type="ECO:0000256" key="2">
    <source>
        <dbReference type="ARBA" id="ARBA00023002"/>
    </source>
</evidence>
<evidence type="ECO:0000256" key="5">
    <source>
        <dbReference type="PROSITE-ProRule" id="PRU10007"/>
    </source>
</evidence>
<dbReference type="Gene3D" id="3.40.309.10">
    <property type="entry name" value="Aldehyde Dehydrogenase, Chain A, domain 2"/>
    <property type="match status" value="1"/>
</dbReference>
<dbReference type="PIRSF" id="PIRSF036492">
    <property type="entry name" value="ALDH"/>
    <property type="match status" value="1"/>
</dbReference>
<feature type="domain" description="Aldehyde dehydrogenase" evidence="7">
    <location>
        <begin position="16"/>
        <end position="444"/>
    </location>
</feature>
<dbReference type="Proteomes" id="UP001158049">
    <property type="component" value="Unassembled WGS sequence"/>
</dbReference>
<keyword evidence="3" id="KW-0520">NAD</keyword>
<comment type="caution">
    <text evidence="8">The sequence shown here is derived from an EMBL/GenBank/DDBJ whole genome shotgun (WGS) entry which is preliminary data.</text>
</comment>
<sequence>MNPPIQHDPALSALFEAQRAASRKDGVVPWAIRADRLKRLSTLVRDNRSAIAAAINDDFGQRSFHETELLEINHVLDGIGHSLQHGRSWMKTTQRSPGYKYWPGQASILPQPLGVVGVVVPWNYPLELSLGPANSAMVAGNRIMIKLSELTPRFGALLAELVARRFDADELCIVNGGVDAGRAFCGLPFDHLLFTGSTAVGHQVMQAASDNLTPVTLELGGKSPAIFGMQAGPGGDYDKAVMRLMIGKTLNAGQTCIAPDYAFIPRGQLDRFIGAARRAIGQFYPSLATTPDYTSIINNRHFARLQALVDDAVQRGAQAWPLSDAASEPARRRFAPVALSSVAAGSTVLEQEIFGPVLPLVEYDDIEEVIAAINARPRPLALYLFESDRKVIARVLGGTLSGGVTINDVFFHVGPDNLPFGGVGASGMGAYHGETGFRTFTHDKPVFRQPTFSLLSWVYPPYGRRAERLLRMPAGASQERMR</sequence>
<proteinExistence type="inferred from homology"/>
<evidence type="ECO:0000256" key="1">
    <source>
        <dbReference type="ARBA" id="ARBA00009986"/>
    </source>
</evidence>
<dbReference type="PROSITE" id="PS00687">
    <property type="entry name" value="ALDEHYDE_DEHYDR_GLU"/>
    <property type="match status" value="1"/>
</dbReference>
<evidence type="ECO:0000256" key="6">
    <source>
        <dbReference type="RuleBase" id="RU003345"/>
    </source>
</evidence>